<dbReference type="SUPFAM" id="SSF56672">
    <property type="entry name" value="DNA/RNA polymerases"/>
    <property type="match status" value="1"/>
</dbReference>
<feature type="domain" description="Integrase catalytic" evidence="9">
    <location>
        <begin position="629"/>
        <end position="790"/>
    </location>
</feature>
<reference evidence="10 11" key="1">
    <citation type="journal article" date="2012" name="Nat. Biotechnol.">
        <title>Draft genome sequence of pigeonpea (Cajanus cajan), an orphan legume crop of resource-poor farmers.</title>
        <authorList>
            <person name="Varshney R.K."/>
            <person name="Chen W."/>
            <person name="Li Y."/>
            <person name="Bharti A.K."/>
            <person name="Saxena R.K."/>
            <person name="Schlueter J.A."/>
            <person name="Donoghue M.T."/>
            <person name="Azam S."/>
            <person name="Fan G."/>
            <person name="Whaley A.M."/>
            <person name="Farmer A.D."/>
            <person name="Sheridan J."/>
            <person name="Iwata A."/>
            <person name="Tuteja R."/>
            <person name="Penmetsa R.V."/>
            <person name="Wu W."/>
            <person name="Upadhyaya H.D."/>
            <person name="Yang S.P."/>
            <person name="Shah T."/>
            <person name="Saxena K.B."/>
            <person name="Michael T."/>
            <person name="McCombie W.R."/>
            <person name="Yang B."/>
            <person name="Zhang G."/>
            <person name="Yang H."/>
            <person name="Wang J."/>
            <person name="Spillane C."/>
            <person name="Cook D.R."/>
            <person name="May G.D."/>
            <person name="Xu X."/>
            <person name="Jackson S.A."/>
        </authorList>
    </citation>
    <scope>NUCLEOTIDE SEQUENCE [LARGE SCALE GENOMIC DNA]</scope>
    <source>
        <strain evidence="11">cv. Asha</strain>
    </source>
</reference>
<dbReference type="Gramene" id="C.cajan_20379.t">
    <property type="protein sequence ID" value="C.cajan_20379.t"/>
    <property type="gene ID" value="C.cajan_20379"/>
</dbReference>
<dbReference type="SUPFAM" id="SSF53098">
    <property type="entry name" value="Ribonuclease H-like"/>
    <property type="match status" value="2"/>
</dbReference>
<dbReference type="Gene3D" id="3.10.10.10">
    <property type="entry name" value="HIV Type 1 Reverse Transcriptase, subunit A, domain 1"/>
    <property type="match status" value="1"/>
</dbReference>
<dbReference type="InterPro" id="IPR041588">
    <property type="entry name" value="Integrase_H2C2"/>
</dbReference>
<dbReference type="GO" id="GO:0015074">
    <property type="term" value="P:DNA integration"/>
    <property type="evidence" value="ECO:0007669"/>
    <property type="project" value="InterPro"/>
</dbReference>
<gene>
    <name evidence="10" type="ORF">KK1_020985</name>
</gene>
<dbReference type="PROSITE" id="PS50994">
    <property type="entry name" value="INTEGRASE"/>
    <property type="match status" value="1"/>
</dbReference>
<dbReference type="Pfam" id="PF17917">
    <property type="entry name" value="RT_RNaseH"/>
    <property type="match status" value="1"/>
</dbReference>
<keyword evidence="6" id="KW-0695">RNA-directed DNA polymerase</keyword>
<keyword evidence="1" id="KW-0808">Transferase</keyword>
<organism evidence="10 11">
    <name type="scientific">Cajanus cajan</name>
    <name type="common">Pigeon pea</name>
    <name type="synonym">Cajanus indicus</name>
    <dbReference type="NCBI Taxonomy" id="3821"/>
    <lineage>
        <taxon>Eukaryota</taxon>
        <taxon>Viridiplantae</taxon>
        <taxon>Streptophyta</taxon>
        <taxon>Embryophyta</taxon>
        <taxon>Tracheophyta</taxon>
        <taxon>Spermatophyta</taxon>
        <taxon>Magnoliopsida</taxon>
        <taxon>eudicotyledons</taxon>
        <taxon>Gunneridae</taxon>
        <taxon>Pentapetalae</taxon>
        <taxon>rosids</taxon>
        <taxon>fabids</taxon>
        <taxon>Fabales</taxon>
        <taxon>Fabaceae</taxon>
        <taxon>Papilionoideae</taxon>
        <taxon>50 kb inversion clade</taxon>
        <taxon>NPAAA clade</taxon>
        <taxon>indigoferoid/millettioid clade</taxon>
        <taxon>Phaseoleae</taxon>
        <taxon>Cajanus</taxon>
    </lineage>
</organism>
<dbReference type="PROSITE" id="PS50878">
    <property type="entry name" value="RT_POL"/>
    <property type="match status" value="1"/>
</dbReference>
<name>A0A151UBS4_CAJCA</name>
<dbReference type="GO" id="GO:0003676">
    <property type="term" value="F:nucleic acid binding"/>
    <property type="evidence" value="ECO:0007669"/>
    <property type="project" value="InterPro"/>
</dbReference>
<dbReference type="CDD" id="cd01647">
    <property type="entry name" value="RT_LTR"/>
    <property type="match status" value="1"/>
</dbReference>
<evidence type="ECO:0000256" key="1">
    <source>
        <dbReference type="ARBA" id="ARBA00022679"/>
    </source>
</evidence>
<evidence type="ECO:0000259" key="8">
    <source>
        <dbReference type="PROSITE" id="PS50879"/>
    </source>
</evidence>
<evidence type="ECO:0000256" key="5">
    <source>
        <dbReference type="ARBA" id="ARBA00022801"/>
    </source>
</evidence>
<keyword evidence="4" id="KW-0255">Endonuclease</keyword>
<dbReference type="PROSITE" id="PS50879">
    <property type="entry name" value="RNASE_H_1"/>
    <property type="match status" value="1"/>
</dbReference>
<keyword evidence="5" id="KW-0378">Hydrolase</keyword>
<evidence type="ECO:0000313" key="10">
    <source>
        <dbReference type="EMBL" id="KYP76732.1"/>
    </source>
</evidence>
<dbReference type="InterPro" id="IPR001584">
    <property type="entry name" value="Integrase_cat-core"/>
</dbReference>
<dbReference type="InterPro" id="IPR036397">
    <property type="entry name" value="RNaseH_sf"/>
</dbReference>
<evidence type="ECO:0000256" key="3">
    <source>
        <dbReference type="ARBA" id="ARBA00022722"/>
    </source>
</evidence>
<keyword evidence="11" id="KW-1185">Reference proteome</keyword>
<dbReference type="Proteomes" id="UP000075243">
    <property type="component" value="Chromosome 1"/>
</dbReference>
<keyword evidence="2" id="KW-0548">Nucleotidyltransferase</keyword>
<evidence type="ECO:0000313" key="11">
    <source>
        <dbReference type="Proteomes" id="UP000075243"/>
    </source>
</evidence>
<evidence type="ECO:0000256" key="2">
    <source>
        <dbReference type="ARBA" id="ARBA00022695"/>
    </source>
</evidence>
<dbReference type="Gene3D" id="1.10.340.70">
    <property type="match status" value="1"/>
</dbReference>
<dbReference type="InterPro" id="IPR002156">
    <property type="entry name" value="RNaseH_domain"/>
</dbReference>
<dbReference type="GO" id="GO:0003964">
    <property type="term" value="F:RNA-directed DNA polymerase activity"/>
    <property type="evidence" value="ECO:0007669"/>
    <property type="project" value="UniProtKB-KW"/>
</dbReference>
<feature type="domain" description="Reverse transcriptase" evidence="7">
    <location>
        <begin position="1"/>
        <end position="162"/>
    </location>
</feature>
<dbReference type="InterPro" id="IPR000477">
    <property type="entry name" value="RT_dom"/>
</dbReference>
<dbReference type="InterPro" id="IPR043128">
    <property type="entry name" value="Rev_trsase/Diguanyl_cyclase"/>
</dbReference>
<dbReference type="Pfam" id="PF17921">
    <property type="entry name" value="Integrase_H2C2"/>
    <property type="match status" value="1"/>
</dbReference>
<protein>
    <submittedName>
        <fullName evidence="10">Retrovirus-related Pol polyprotein from transposon 17.6</fullName>
    </submittedName>
</protein>
<dbReference type="AlphaFoldDB" id="A0A151UBS4"/>
<keyword evidence="3" id="KW-0540">Nuclease</keyword>
<dbReference type="EMBL" id="CM003603">
    <property type="protein sequence ID" value="KYP76732.1"/>
    <property type="molecule type" value="Genomic_DNA"/>
</dbReference>
<evidence type="ECO:0000259" key="7">
    <source>
        <dbReference type="PROSITE" id="PS50878"/>
    </source>
</evidence>
<accession>A0A151UBS4</accession>
<dbReference type="CDD" id="cd09279">
    <property type="entry name" value="RNase_HI_like"/>
    <property type="match status" value="1"/>
</dbReference>
<dbReference type="GO" id="GO:0004523">
    <property type="term" value="F:RNA-DNA hybrid ribonuclease activity"/>
    <property type="evidence" value="ECO:0007669"/>
    <property type="project" value="InterPro"/>
</dbReference>
<sequence length="919" mass="105017">MVKKSNGKWKMCTDYTDLNKACPKDIYPLPNIDRLVDGAANHKFLTFLDAYSGYNQIRMHPRDEDKTAFVIESANYCYQVMFFGLKNAGATYQRLMDKIFGGQIGKNMEVYVDDMVVKSTDTLSHVADLAKVFHALRKHQMRLNPDKCVFGVSGGKFLGFMLSSRGIEANPDKCQAIIDMRSASNLKEPILGLLKKANRFQWTDECETSCQLFKERLGTPPVLAKPIPGREVMLYISADMIQEQDRQQQLVYFISRELQDAERRYQLLEKVALGLIYAVRRLRQYFQSHTVVVRTDCPIAKVLQKPELVGRMMAWSIKLSEFDIHFAIKSQSLTDFVNELSPLDHFEDSTWTMRVDGSSNDQGSDVEIILESPFSITLEQSLRFGFRASNNQAEYEALLAGMRLAAEMGVRKITCWTDLKVVTEQVNDNFQVKDANLLKYYHLFRGISNQFQEIHVKDTPRGNNERADQLARLASSRKPGQLQSTIHLELPTPSVTQECMPVDGALQSWMTDIWNFIVNGSEPADPTESRKIQTQAARYSVVARELYQRGFSTPLLKCIDQQQAEYVIREVQDGICGSHSGRRTLSAKILRAGYYWPTLKLDCADYVKKCVQCQKHGNLIHASATELHSISSPWPFALWGIDILGSFPLAKGQCKFLIIAVDYFTKWIEAEPLTYITAANVQKFVWKNIITRFGIPHTLISDNRLQFTDKKFNTLLENLDVRHRFTSVEHPQSNGLAEAANKVILNELKKRLDSAKGTWAEELHEVLWAYRCTPQSSTKETPFRLTYETDAMILVKVGEPSFRRTHFHEDSNDGAIRAELDILDETRDKAQIVAEACKQRMTRRFKSKLTPRKFQEGDLVWRVAGSARRNPTEGKLAANWDGPFRVRHALHNGAYKLEELSGKVIPRTWNSTHLKTYYS</sequence>
<dbReference type="Pfam" id="PF00665">
    <property type="entry name" value="rve"/>
    <property type="match status" value="1"/>
</dbReference>
<dbReference type="InterPro" id="IPR043502">
    <property type="entry name" value="DNA/RNA_pol_sf"/>
</dbReference>
<evidence type="ECO:0000259" key="9">
    <source>
        <dbReference type="PROSITE" id="PS50994"/>
    </source>
</evidence>
<dbReference type="Pfam" id="PF13456">
    <property type="entry name" value="RVT_3"/>
    <property type="match status" value="1"/>
</dbReference>
<evidence type="ECO:0000256" key="6">
    <source>
        <dbReference type="ARBA" id="ARBA00022918"/>
    </source>
</evidence>
<feature type="domain" description="RNase H type-1" evidence="8">
    <location>
        <begin position="347"/>
        <end position="476"/>
    </location>
</feature>
<evidence type="ECO:0000256" key="4">
    <source>
        <dbReference type="ARBA" id="ARBA00022759"/>
    </source>
</evidence>
<dbReference type="PANTHER" id="PTHR48475:SF2">
    <property type="entry name" value="RIBONUCLEASE H"/>
    <property type="match status" value="1"/>
</dbReference>
<dbReference type="PANTHER" id="PTHR48475">
    <property type="entry name" value="RIBONUCLEASE H"/>
    <property type="match status" value="1"/>
</dbReference>
<proteinExistence type="predicted"/>
<dbReference type="Gene3D" id="3.30.70.270">
    <property type="match status" value="2"/>
</dbReference>
<dbReference type="InterPro" id="IPR012337">
    <property type="entry name" value="RNaseH-like_sf"/>
</dbReference>
<dbReference type="Pfam" id="PF00078">
    <property type="entry name" value="RVT_1"/>
    <property type="match status" value="1"/>
</dbReference>
<dbReference type="InterPro" id="IPR041373">
    <property type="entry name" value="RT_RNaseH"/>
</dbReference>
<dbReference type="Gene3D" id="3.30.420.10">
    <property type="entry name" value="Ribonuclease H-like superfamily/Ribonuclease H"/>
    <property type="match status" value="2"/>
</dbReference>